<gene>
    <name evidence="2" type="ORF">ARMA_0524</name>
</gene>
<feature type="region of interest" description="Disordered" evidence="1">
    <location>
        <begin position="1"/>
        <end position="42"/>
    </location>
</feature>
<reference evidence="2 3" key="1">
    <citation type="journal article" date="2015" name="Genome Announc.">
        <title>Draft Genome Sequence of a Heterotrophic Facultative Anaerobic Thermophilic Bacterium, Ardenticatena maritima Strain 110ST.</title>
        <authorList>
            <person name="Kawaichi S."/>
            <person name="Yoshida T."/>
            <person name="Sako Y."/>
            <person name="Nakamura R."/>
        </authorList>
    </citation>
    <scope>NUCLEOTIDE SEQUENCE [LARGE SCALE GENOMIC DNA]</scope>
    <source>
        <strain evidence="2 3">110S</strain>
    </source>
</reference>
<dbReference type="EMBL" id="BBZA01000031">
    <property type="protein sequence ID" value="GAP62100.1"/>
    <property type="molecule type" value="Genomic_DNA"/>
</dbReference>
<feature type="compositionally biased region" description="Basic residues" evidence="1">
    <location>
        <begin position="8"/>
        <end position="18"/>
    </location>
</feature>
<keyword evidence="3" id="KW-1185">Reference proteome</keyword>
<dbReference type="AlphaFoldDB" id="A0A0N0RFH0"/>
<name>A0A0N0RFH0_9CHLR</name>
<protein>
    <submittedName>
        <fullName evidence="2">Uncharacterized protein</fullName>
    </submittedName>
</protein>
<dbReference type="InParanoid" id="A0A0N0RFH0"/>
<organism evidence="2 3">
    <name type="scientific">Ardenticatena maritima</name>
    <dbReference type="NCBI Taxonomy" id="872965"/>
    <lineage>
        <taxon>Bacteria</taxon>
        <taxon>Bacillati</taxon>
        <taxon>Chloroflexota</taxon>
        <taxon>Ardenticatenia</taxon>
        <taxon>Ardenticatenales</taxon>
        <taxon>Ardenticatenaceae</taxon>
        <taxon>Ardenticatena</taxon>
    </lineage>
</organism>
<sequence length="77" mass="8663">MKPETSNKKARPCGRARRRERDLNPRWAQCPQRISSASRSARLRHPSMQVGSILILGVQANICALRACLPTNTPNRL</sequence>
<evidence type="ECO:0000313" key="2">
    <source>
        <dbReference type="EMBL" id="GAP62100.1"/>
    </source>
</evidence>
<evidence type="ECO:0000256" key="1">
    <source>
        <dbReference type="SAM" id="MobiDB-lite"/>
    </source>
</evidence>
<comment type="caution">
    <text evidence="2">The sequence shown here is derived from an EMBL/GenBank/DDBJ whole genome shotgun (WGS) entry which is preliminary data.</text>
</comment>
<proteinExistence type="predicted"/>
<reference evidence="3" key="2">
    <citation type="submission" date="2015-08" db="EMBL/GenBank/DDBJ databases">
        <title>Draft Genome Sequence of a Heterotrophic Facultative Anaerobic Bacterium Ardenticatena maritima Strain 110S.</title>
        <authorList>
            <person name="Kawaichi S."/>
            <person name="Yoshida T."/>
            <person name="Sako Y."/>
            <person name="Nakamura R."/>
        </authorList>
    </citation>
    <scope>NUCLEOTIDE SEQUENCE [LARGE SCALE GENOMIC DNA]</scope>
    <source>
        <strain evidence="3">110S</strain>
    </source>
</reference>
<dbReference type="Proteomes" id="UP000037784">
    <property type="component" value="Unassembled WGS sequence"/>
</dbReference>
<accession>A0A0N0RFH0</accession>
<evidence type="ECO:0000313" key="3">
    <source>
        <dbReference type="Proteomes" id="UP000037784"/>
    </source>
</evidence>